<reference evidence="1 2" key="1">
    <citation type="submission" date="2016-12" db="EMBL/GenBank/DDBJ databases">
        <title>The new phylogeny of genus Mycobacterium.</title>
        <authorList>
            <person name="Tortoli E."/>
            <person name="Trovato A."/>
            <person name="Cirillo D.M."/>
        </authorList>
    </citation>
    <scope>NUCLEOTIDE SEQUENCE [LARGE SCALE GENOMIC DNA]</scope>
    <source>
        <strain evidence="1 2">DSM 45130</strain>
    </source>
</reference>
<protein>
    <submittedName>
        <fullName evidence="1">Uncharacterized protein</fullName>
    </submittedName>
</protein>
<organism evidence="1 2">
    <name type="scientific">Mycolicibacterium insubricum</name>
    <dbReference type="NCBI Taxonomy" id="444597"/>
    <lineage>
        <taxon>Bacteria</taxon>
        <taxon>Bacillati</taxon>
        <taxon>Actinomycetota</taxon>
        <taxon>Actinomycetes</taxon>
        <taxon>Mycobacteriales</taxon>
        <taxon>Mycobacteriaceae</taxon>
        <taxon>Mycolicibacterium</taxon>
    </lineage>
</organism>
<dbReference type="RefSeq" id="WP_083033718.1">
    <property type="nucleotide sequence ID" value="NZ_MVHS01000085.1"/>
</dbReference>
<dbReference type="AlphaFoldDB" id="A0A1X0CSQ4"/>
<accession>A0A1X0CSQ4</accession>
<comment type="caution">
    <text evidence="1">The sequence shown here is derived from an EMBL/GenBank/DDBJ whole genome shotgun (WGS) entry which is preliminary data.</text>
</comment>
<sequence length="82" mass="8760">MPDAVRIVVSRMVARIITAAAGQLTPDPGVSSLQSSMGPFQFTQGYSPDATSGGVWLSRQDKTMLAGHRCRGHAENVGTSRW</sequence>
<evidence type="ECO:0000313" key="2">
    <source>
        <dbReference type="Proteomes" id="UP000192801"/>
    </source>
</evidence>
<gene>
    <name evidence="1" type="ORF">BST26_20575</name>
</gene>
<name>A0A1X0CSQ4_9MYCO</name>
<dbReference type="EMBL" id="MVHS01000085">
    <property type="protein sequence ID" value="ORA63194.1"/>
    <property type="molecule type" value="Genomic_DNA"/>
</dbReference>
<evidence type="ECO:0000313" key="1">
    <source>
        <dbReference type="EMBL" id="ORA63194.1"/>
    </source>
</evidence>
<proteinExistence type="predicted"/>
<keyword evidence="2" id="KW-1185">Reference proteome</keyword>
<dbReference type="STRING" id="444597.BST26_20575"/>
<dbReference type="Proteomes" id="UP000192801">
    <property type="component" value="Unassembled WGS sequence"/>
</dbReference>